<feature type="region of interest" description="Disordered" evidence="2">
    <location>
        <begin position="1"/>
        <end position="21"/>
    </location>
</feature>
<feature type="compositionally biased region" description="Low complexity" evidence="2">
    <location>
        <begin position="167"/>
        <end position="216"/>
    </location>
</feature>
<proteinExistence type="predicted"/>
<gene>
    <name evidence="4" type="ORF">MEDL_51273</name>
</gene>
<dbReference type="PANTHER" id="PTHR33223:SF6">
    <property type="entry name" value="CCHC-TYPE DOMAIN-CONTAINING PROTEIN"/>
    <property type="match status" value="1"/>
</dbReference>
<dbReference type="InterPro" id="IPR001995">
    <property type="entry name" value="Peptidase_A2_cat"/>
</dbReference>
<keyword evidence="1" id="KW-0378">Hydrolase</keyword>
<dbReference type="OrthoDB" id="6137576at2759"/>
<dbReference type="InterPro" id="IPR043502">
    <property type="entry name" value="DNA/RNA_pol_sf"/>
</dbReference>
<dbReference type="SUPFAM" id="SSF50630">
    <property type="entry name" value="Acid proteases"/>
    <property type="match status" value="1"/>
</dbReference>
<dbReference type="Pfam" id="PF03732">
    <property type="entry name" value="Retrotrans_gag"/>
    <property type="match status" value="1"/>
</dbReference>
<accession>A0A8S3TZ19</accession>
<dbReference type="PROSITE" id="PS50175">
    <property type="entry name" value="ASP_PROT_RETROV"/>
    <property type="match status" value="1"/>
</dbReference>
<evidence type="ECO:0000313" key="4">
    <source>
        <dbReference type="EMBL" id="CAG2238878.1"/>
    </source>
</evidence>
<comment type="caution">
    <text evidence="4">The sequence shown here is derived from an EMBL/GenBank/DDBJ whole genome shotgun (WGS) entry which is preliminary data.</text>
</comment>
<sequence length="863" mass="96844">MYNNGKKPQKPGKTPSNYSHHRQIQEKLDSAFDNLDIFDKTDNVVTFKTDKPSSYPVEDCDNNTTIPYDDQLFLQSSPIHQGSSNHFLSSWTGYPVAPTHITPLRPSIIRRPTIPSSFNTRPPPPTTSLQTPQQFSLIYPSLQTSTPSASSSATSISTGHTVTSTISTAVSTSIPASTTTTSTGSTTTTTSTGSTIGTVTGQITTAPTSSTSTISSGRTVQPPTNIFNMSSILKIEKFKGDNTQNPETWLTNFNQYCSFYDLTKKKSAESFPFHLEGHAKIWYDTVSDSKKHHFDFLIAAFKDRFKDKQHLLDITILQTHQGRNESVLDFLSRLLKLATNRNISDDILLAVAMNGLKADLKTIVMTKEPKNIEEFRHAATLAEKAIDSNVNSVNSMNQTVLNEIHSLKEHIQSINVNSTSPDTTQHQSYQPSQSYQPPQHSVYVQQPIYHTPRTPYHTMYPSNRYRAPQPQHQRQRFNRMPPRYPVNQNFRQPFRYQNQPQAPSDRCPYCNGRTKFNQVKHNCSTHENSKSQSKEFVTDMHQCLIPVNFGGIHIKALLDTGSTISAINEKTFLKTKFANTRLLHSDIKQIVGAGGATYPVKGQINLNFTISGVVLSQKFYIIPALRHSMILGTDFCKEKSVCLNWNTNKLSLIRDSVTINVVRVTPGYARVYWKSTIPPNTIMNVCVRLSPSFAAAKLLIRAIQKFKVLNPTNEVITLKSGLILATLNEVDQGNIFTLDEDKSTNKSTSTYMNSVQPQSSQADIQFDLSKADLTDQQKQQLRSFLTQNRNVFATNLQELGKTDVYKHKINTGNAPPVKSRPYRTSPAAKQEIQRQVEELLKHDIIEPSTSEYSSPIVLVKKKR</sequence>
<evidence type="ECO:0000259" key="3">
    <source>
        <dbReference type="PROSITE" id="PS50175"/>
    </source>
</evidence>
<dbReference type="Pfam" id="PF13650">
    <property type="entry name" value="Asp_protease_2"/>
    <property type="match status" value="1"/>
</dbReference>
<dbReference type="EMBL" id="CAJPWZ010002495">
    <property type="protein sequence ID" value="CAG2238878.1"/>
    <property type="molecule type" value="Genomic_DNA"/>
</dbReference>
<feature type="region of interest" description="Disordered" evidence="2">
    <location>
        <begin position="417"/>
        <end position="438"/>
    </location>
</feature>
<dbReference type="Gene3D" id="3.10.10.10">
    <property type="entry name" value="HIV Type 1 Reverse Transcriptase, subunit A, domain 1"/>
    <property type="match status" value="1"/>
</dbReference>
<protein>
    <recommendedName>
        <fullName evidence="3">Peptidase A2 domain-containing protein</fullName>
    </recommendedName>
</protein>
<feature type="domain" description="Peptidase A2" evidence="3">
    <location>
        <begin position="554"/>
        <end position="635"/>
    </location>
</feature>
<dbReference type="AlphaFoldDB" id="A0A8S3TZ19"/>
<organism evidence="4 5">
    <name type="scientific">Mytilus edulis</name>
    <name type="common">Blue mussel</name>
    <dbReference type="NCBI Taxonomy" id="6550"/>
    <lineage>
        <taxon>Eukaryota</taxon>
        <taxon>Metazoa</taxon>
        <taxon>Spiralia</taxon>
        <taxon>Lophotrochozoa</taxon>
        <taxon>Mollusca</taxon>
        <taxon>Bivalvia</taxon>
        <taxon>Autobranchia</taxon>
        <taxon>Pteriomorphia</taxon>
        <taxon>Mytilida</taxon>
        <taxon>Mytiloidea</taxon>
        <taxon>Mytilidae</taxon>
        <taxon>Mytilinae</taxon>
        <taxon>Mytilus</taxon>
    </lineage>
</organism>
<dbReference type="Proteomes" id="UP000683360">
    <property type="component" value="Unassembled WGS sequence"/>
</dbReference>
<keyword evidence="5" id="KW-1185">Reference proteome</keyword>
<dbReference type="GO" id="GO:0006508">
    <property type="term" value="P:proteolysis"/>
    <property type="evidence" value="ECO:0007669"/>
    <property type="project" value="InterPro"/>
</dbReference>
<feature type="compositionally biased region" description="Low complexity" evidence="2">
    <location>
        <begin position="425"/>
        <end position="438"/>
    </location>
</feature>
<name>A0A8S3TZ19_MYTED</name>
<evidence type="ECO:0000256" key="1">
    <source>
        <dbReference type="ARBA" id="ARBA00022801"/>
    </source>
</evidence>
<evidence type="ECO:0000256" key="2">
    <source>
        <dbReference type="SAM" id="MobiDB-lite"/>
    </source>
</evidence>
<feature type="region of interest" description="Disordered" evidence="2">
    <location>
        <begin position="809"/>
        <end position="829"/>
    </location>
</feature>
<dbReference type="GO" id="GO:0004190">
    <property type="term" value="F:aspartic-type endopeptidase activity"/>
    <property type="evidence" value="ECO:0007669"/>
    <property type="project" value="InterPro"/>
</dbReference>
<dbReference type="Gene3D" id="2.40.70.10">
    <property type="entry name" value="Acid Proteases"/>
    <property type="match status" value="1"/>
</dbReference>
<feature type="region of interest" description="Disordered" evidence="2">
    <location>
        <begin position="167"/>
        <end position="220"/>
    </location>
</feature>
<dbReference type="CDD" id="cd00303">
    <property type="entry name" value="retropepsin_like"/>
    <property type="match status" value="1"/>
</dbReference>
<evidence type="ECO:0000313" key="5">
    <source>
        <dbReference type="Proteomes" id="UP000683360"/>
    </source>
</evidence>
<dbReference type="SUPFAM" id="SSF56672">
    <property type="entry name" value="DNA/RNA polymerases"/>
    <property type="match status" value="1"/>
</dbReference>
<dbReference type="InterPro" id="IPR005162">
    <property type="entry name" value="Retrotrans_gag_dom"/>
</dbReference>
<reference evidence="4" key="1">
    <citation type="submission" date="2021-03" db="EMBL/GenBank/DDBJ databases">
        <authorList>
            <person name="Bekaert M."/>
        </authorList>
    </citation>
    <scope>NUCLEOTIDE SEQUENCE</scope>
</reference>
<dbReference type="PANTHER" id="PTHR33223">
    <property type="entry name" value="CCHC-TYPE DOMAIN-CONTAINING PROTEIN"/>
    <property type="match status" value="1"/>
</dbReference>
<dbReference type="InterPro" id="IPR021109">
    <property type="entry name" value="Peptidase_aspartic_dom_sf"/>
</dbReference>